<keyword evidence="2" id="KW-1185">Reference proteome</keyword>
<name>A0AAV4FJW2_9GAST</name>
<dbReference type="AlphaFoldDB" id="A0AAV4FJW2"/>
<dbReference type="InterPro" id="IPR027417">
    <property type="entry name" value="P-loop_NTPase"/>
</dbReference>
<reference evidence="1 2" key="1">
    <citation type="journal article" date="2021" name="Elife">
        <title>Chloroplast acquisition without the gene transfer in kleptoplastic sea slugs, Plakobranchus ocellatus.</title>
        <authorList>
            <person name="Maeda T."/>
            <person name="Takahashi S."/>
            <person name="Yoshida T."/>
            <person name="Shimamura S."/>
            <person name="Takaki Y."/>
            <person name="Nagai Y."/>
            <person name="Toyoda A."/>
            <person name="Suzuki Y."/>
            <person name="Arimoto A."/>
            <person name="Ishii H."/>
            <person name="Satoh N."/>
            <person name="Nishiyama T."/>
            <person name="Hasebe M."/>
            <person name="Maruyama T."/>
            <person name="Minagawa J."/>
            <person name="Obokata J."/>
            <person name="Shigenobu S."/>
        </authorList>
    </citation>
    <scope>NUCLEOTIDE SEQUENCE [LARGE SCALE GENOMIC DNA]</scope>
</reference>
<gene>
    <name evidence="1" type="ORF">ElyMa_000394100</name>
</gene>
<accession>A0AAV4FJW2</accession>
<proteinExistence type="predicted"/>
<dbReference type="Proteomes" id="UP000762676">
    <property type="component" value="Unassembled WGS sequence"/>
</dbReference>
<evidence type="ECO:0000313" key="1">
    <source>
        <dbReference type="EMBL" id="GFR73015.1"/>
    </source>
</evidence>
<dbReference type="EMBL" id="BMAT01000778">
    <property type="protein sequence ID" value="GFR73015.1"/>
    <property type="molecule type" value="Genomic_DNA"/>
</dbReference>
<dbReference type="Gene3D" id="3.40.50.300">
    <property type="entry name" value="P-loop containing nucleotide triphosphate hydrolases"/>
    <property type="match status" value="1"/>
</dbReference>
<comment type="caution">
    <text evidence="1">The sequence shown here is derived from an EMBL/GenBank/DDBJ whole genome shotgun (WGS) entry which is preliminary data.</text>
</comment>
<organism evidence="1 2">
    <name type="scientific">Elysia marginata</name>
    <dbReference type="NCBI Taxonomy" id="1093978"/>
    <lineage>
        <taxon>Eukaryota</taxon>
        <taxon>Metazoa</taxon>
        <taxon>Spiralia</taxon>
        <taxon>Lophotrochozoa</taxon>
        <taxon>Mollusca</taxon>
        <taxon>Gastropoda</taxon>
        <taxon>Heterobranchia</taxon>
        <taxon>Euthyneura</taxon>
        <taxon>Panpulmonata</taxon>
        <taxon>Sacoglossa</taxon>
        <taxon>Placobranchoidea</taxon>
        <taxon>Plakobranchidae</taxon>
        <taxon>Elysia</taxon>
    </lineage>
</organism>
<evidence type="ECO:0000313" key="2">
    <source>
        <dbReference type="Proteomes" id="UP000762676"/>
    </source>
</evidence>
<sequence length="111" mass="12703">MFRPFLVLLNPCTDLIEKCIPLIDVQYFAGKCFILAFSDHDFCEEDALDISKLAEKYQLPLHYVVKRKAHQQRDVYVPLEVPHRLLSIYCPPVGCDVSTSTVLAAMTYPLI</sequence>
<protein>
    <submittedName>
        <fullName evidence="1">Uncharacterized protein</fullName>
    </submittedName>
</protein>